<feature type="transmembrane region" description="Helical" evidence="7">
    <location>
        <begin position="587"/>
        <end position="607"/>
    </location>
</feature>
<dbReference type="EMBL" id="PVWQ01000010">
    <property type="protein sequence ID" value="RDW70472.1"/>
    <property type="molecule type" value="Genomic_DNA"/>
</dbReference>
<feature type="transmembrane region" description="Helical" evidence="7">
    <location>
        <begin position="563"/>
        <end position="581"/>
    </location>
</feature>
<name>A0A3D8R8U1_9EURO</name>
<dbReference type="CDD" id="cd13132">
    <property type="entry name" value="MATE_eukaryotic"/>
    <property type="match status" value="1"/>
</dbReference>
<dbReference type="PANTHER" id="PTHR11206">
    <property type="entry name" value="MULTIDRUG RESISTANCE PROTEIN"/>
    <property type="match status" value="1"/>
</dbReference>
<dbReference type="GO" id="GO:0016020">
    <property type="term" value="C:membrane"/>
    <property type="evidence" value="ECO:0007669"/>
    <property type="project" value="UniProtKB-SubCell"/>
</dbReference>
<comment type="similarity">
    <text evidence="2">Belongs to the multi antimicrobial extrusion (MATE) (TC 2.A.66.1) family.</text>
</comment>
<dbReference type="STRING" id="1810919.A0A3D8R8U1"/>
<keyword evidence="3 7" id="KW-0812">Transmembrane</keyword>
<gene>
    <name evidence="8" type="ORF">DSM5745_07983</name>
</gene>
<dbReference type="OrthoDB" id="2126698at2759"/>
<keyword evidence="9" id="KW-1185">Reference proteome</keyword>
<dbReference type="RefSeq" id="XP_026601003.1">
    <property type="nucleotide sequence ID" value="XM_026749999.1"/>
</dbReference>
<comment type="caution">
    <text evidence="8">The sequence shown here is derived from an EMBL/GenBank/DDBJ whole genome shotgun (WGS) entry which is preliminary data.</text>
</comment>
<feature type="region of interest" description="Disordered" evidence="6">
    <location>
        <begin position="1"/>
        <end position="24"/>
    </location>
</feature>
<accession>A0A3D8R8U1</accession>
<evidence type="ECO:0000313" key="9">
    <source>
        <dbReference type="Proteomes" id="UP000256690"/>
    </source>
</evidence>
<dbReference type="NCBIfam" id="TIGR00797">
    <property type="entry name" value="matE"/>
    <property type="match status" value="1"/>
</dbReference>
<feature type="transmembrane region" description="Helical" evidence="7">
    <location>
        <begin position="304"/>
        <end position="322"/>
    </location>
</feature>
<sequence length="626" mass="68023">MARDGIAALSAPEDRSFHNRFRSGSPLAERAIARDLEQYAHDADSASPADDEASEISTIRPVRSHPGTASHSLAGSYQRPSFFTTVSHATVVPYPYQTENNEGLTWRERVEAIEDERDLLTDNHFLEPAPTTKSRRGSRAPVDETTSLLGRRRGSAHSARDVEDIDRKWEEAVIAGMIQTTWRREAMVIGKNAAPLVVTFLLQYSLTVASIFTLGHLGKTELGAVSLASMSASITGYAVYQGLATSLDTLCAQAYGSGKRKLVGLQMQRMVAFLWVITIPIALLWFFADKVLVRIVPEREVAELAGLYLKVVILGAPGYAAFESGKRFVQAQGIFSASLYVLLICAPLNALMNWLFVWQFGWGFIGAPIAVAITDNLMPLFLFLYVYFVGGSECWNGLTKRALSNWGPMIKLALPGLLMVEAECLAFEVLTLGSSYLGTGPLAAQSVLATVSSITFQIPFTLSISASTRVANLIGATLVDAAKTTAKVAMWGAVIVGLGNMVLISSLRYYIPQLFTSEQEVIELVAQVLPFCAAFQLFDALATNCNGILRGLGRQEIGGYVQLFCYYAIAMPISFGTAFGLDWGLFGLWSGVAIALCLVSGIEAVFLTQTDWNRSVEDAVRRNAAA</sequence>
<dbReference type="GO" id="GO:1990961">
    <property type="term" value="P:xenobiotic detoxification by transmembrane export across the plasma membrane"/>
    <property type="evidence" value="ECO:0007669"/>
    <property type="project" value="InterPro"/>
</dbReference>
<dbReference type="GeneID" id="38118353"/>
<evidence type="ECO:0000256" key="7">
    <source>
        <dbReference type="SAM" id="Phobius"/>
    </source>
</evidence>
<feature type="transmembrane region" description="Helical" evidence="7">
    <location>
        <begin position="521"/>
        <end position="542"/>
    </location>
</feature>
<feature type="transmembrane region" description="Helical" evidence="7">
    <location>
        <begin position="334"/>
        <end position="356"/>
    </location>
</feature>
<evidence type="ECO:0000256" key="6">
    <source>
        <dbReference type="SAM" id="MobiDB-lite"/>
    </source>
</evidence>
<feature type="transmembrane region" description="Helical" evidence="7">
    <location>
        <begin position="362"/>
        <end position="388"/>
    </location>
</feature>
<evidence type="ECO:0000313" key="8">
    <source>
        <dbReference type="EMBL" id="RDW70472.1"/>
    </source>
</evidence>
<comment type="subcellular location">
    <subcellularLocation>
        <location evidence="1">Membrane</location>
        <topology evidence="1">Multi-pass membrane protein</topology>
    </subcellularLocation>
</comment>
<feature type="transmembrane region" description="Helical" evidence="7">
    <location>
        <begin position="193"/>
        <end position="217"/>
    </location>
</feature>
<reference evidence="8 9" key="1">
    <citation type="journal article" date="2018" name="IMA Fungus">
        <title>IMA Genome-F 9: Draft genome sequence of Annulohypoxylon stygium, Aspergillus mulundensis, Berkeleyomyces basicola (syn. Thielaviopsis basicola), Ceratocystis smalleyi, two Cercospora beticola strains, Coleophoma cylindrospora, Fusarium fracticaudum, Phialophora cf. hyalina, and Morchella septimelata.</title>
        <authorList>
            <person name="Wingfield B.D."/>
            <person name="Bills G.F."/>
            <person name="Dong Y."/>
            <person name="Huang W."/>
            <person name="Nel W.J."/>
            <person name="Swalarsk-Parry B.S."/>
            <person name="Vaghefi N."/>
            <person name="Wilken P.M."/>
            <person name="An Z."/>
            <person name="de Beer Z.W."/>
            <person name="De Vos L."/>
            <person name="Chen L."/>
            <person name="Duong T.A."/>
            <person name="Gao Y."/>
            <person name="Hammerbacher A."/>
            <person name="Kikkert J.R."/>
            <person name="Li Y."/>
            <person name="Li H."/>
            <person name="Li K."/>
            <person name="Li Q."/>
            <person name="Liu X."/>
            <person name="Ma X."/>
            <person name="Naidoo K."/>
            <person name="Pethybridge S.J."/>
            <person name="Sun J."/>
            <person name="Steenkamp E.T."/>
            <person name="van der Nest M.A."/>
            <person name="van Wyk S."/>
            <person name="Wingfield M.J."/>
            <person name="Xiong C."/>
            <person name="Yue Q."/>
            <person name="Zhang X."/>
        </authorList>
    </citation>
    <scope>NUCLEOTIDE SEQUENCE [LARGE SCALE GENOMIC DNA]</scope>
    <source>
        <strain evidence="8 9">DSM 5745</strain>
    </source>
</reference>
<dbReference type="InterPro" id="IPR002528">
    <property type="entry name" value="MATE_fam"/>
</dbReference>
<feature type="transmembrane region" description="Helical" evidence="7">
    <location>
        <begin position="270"/>
        <end position="288"/>
    </location>
</feature>
<dbReference type="GO" id="GO:0015297">
    <property type="term" value="F:antiporter activity"/>
    <property type="evidence" value="ECO:0007669"/>
    <property type="project" value="InterPro"/>
</dbReference>
<dbReference type="AlphaFoldDB" id="A0A3D8R8U1"/>
<protein>
    <submittedName>
        <fullName evidence="8">MATE efflux family protein</fullName>
    </submittedName>
</protein>
<dbReference type="GO" id="GO:0042910">
    <property type="term" value="F:xenobiotic transmembrane transporter activity"/>
    <property type="evidence" value="ECO:0007669"/>
    <property type="project" value="InterPro"/>
</dbReference>
<evidence type="ECO:0000256" key="5">
    <source>
        <dbReference type="ARBA" id="ARBA00023136"/>
    </source>
</evidence>
<feature type="transmembrane region" description="Helical" evidence="7">
    <location>
        <begin position="488"/>
        <end position="509"/>
    </location>
</feature>
<feature type="region of interest" description="Disordered" evidence="6">
    <location>
        <begin position="125"/>
        <end position="156"/>
    </location>
</feature>
<evidence type="ECO:0000256" key="2">
    <source>
        <dbReference type="ARBA" id="ARBA00010199"/>
    </source>
</evidence>
<dbReference type="Pfam" id="PF01554">
    <property type="entry name" value="MatE"/>
    <property type="match status" value="2"/>
</dbReference>
<evidence type="ECO:0000256" key="1">
    <source>
        <dbReference type="ARBA" id="ARBA00004141"/>
    </source>
</evidence>
<organism evidence="8 9">
    <name type="scientific">Aspergillus mulundensis</name>
    <dbReference type="NCBI Taxonomy" id="1810919"/>
    <lineage>
        <taxon>Eukaryota</taxon>
        <taxon>Fungi</taxon>
        <taxon>Dikarya</taxon>
        <taxon>Ascomycota</taxon>
        <taxon>Pezizomycotina</taxon>
        <taxon>Eurotiomycetes</taxon>
        <taxon>Eurotiomycetidae</taxon>
        <taxon>Eurotiales</taxon>
        <taxon>Aspergillaceae</taxon>
        <taxon>Aspergillus</taxon>
        <taxon>Aspergillus subgen. Nidulantes</taxon>
    </lineage>
</organism>
<proteinExistence type="inferred from homology"/>
<keyword evidence="5 7" id="KW-0472">Membrane</keyword>
<dbReference type="InterPro" id="IPR045069">
    <property type="entry name" value="MATE_euk"/>
</dbReference>
<evidence type="ECO:0000256" key="4">
    <source>
        <dbReference type="ARBA" id="ARBA00022989"/>
    </source>
</evidence>
<dbReference type="Proteomes" id="UP000256690">
    <property type="component" value="Unassembled WGS sequence"/>
</dbReference>
<keyword evidence="4 7" id="KW-1133">Transmembrane helix</keyword>
<evidence type="ECO:0000256" key="3">
    <source>
        <dbReference type="ARBA" id="ARBA00022692"/>
    </source>
</evidence>